<dbReference type="GO" id="GO:0031216">
    <property type="term" value="F:neopullulanase activity"/>
    <property type="evidence" value="ECO:0007669"/>
    <property type="project" value="UniProtKB-EC"/>
</dbReference>
<dbReference type="CDD" id="cd02857">
    <property type="entry name" value="E_set_CDase_PDE_N"/>
    <property type="match status" value="1"/>
</dbReference>
<feature type="domain" description="Glycosyl hydrolase family 13 catalytic" evidence="3">
    <location>
        <begin position="149"/>
        <end position="516"/>
    </location>
</feature>
<dbReference type="SUPFAM" id="SSF51445">
    <property type="entry name" value="(Trans)glycosidases"/>
    <property type="match status" value="1"/>
</dbReference>
<dbReference type="GO" id="GO:0005975">
    <property type="term" value="P:carbohydrate metabolic process"/>
    <property type="evidence" value="ECO:0007669"/>
    <property type="project" value="InterPro"/>
</dbReference>
<evidence type="ECO:0000256" key="1">
    <source>
        <dbReference type="ARBA" id="ARBA00022801"/>
    </source>
</evidence>
<evidence type="ECO:0000313" key="5">
    <source>
        <dbReference type="Proteomes" id="UP000004335"/>
    </source>
</evidence>
<gene>
    <name evidence="4" type="primary">nplT</name>
    <name evidence="4" type="ORF">HMPREF0536_11602</name>
</gene>
<proteinExistence type="predicted"/>
<evidence type="ECO:0000313" key="4">
    <source>
        <dbReference type="EMBL" id="EGC14465.1"/>
    </source>
</evidence>
<dbReference type="EMBL" id="ACGX02000007">
    <property type="protein sequence ID" value="EGC14465.1"/>
    <property type="molecule type" value="Genomic_DNA"/>
</dbReference>
<dbReference type="Pfam" id="PF02903">
    <property type="entry name" value="Alpha-amylase_N"/>
    <property type="match status" value="1"/>
</dbReference>
<dbReference type="PANTHER" id="PTHR10357">
    <property type="entry name" value="ALPHA-AMYLASE FAMILY MEMBER"/>
    <property type="match status" value="1"/>
</dbReference>
<dbReference type="RefSeq" id="WP_003668994.1">
    <property type="nucleotide sequence ID" value="NZ_ACGX02000007.1"/>
</dbReference>
<name>A0A828RFR9_LIMRT</name>
<evidence type="ECO:0000259" key="3">
    <source>
        <dbReference type="SMART" id="SM00642"/>
    </source>
</evidence>
<organism evidence="4 5">
    <name type="scientific">Limosilactobacillus reuteri MM4-1A</name>
    <dbReference type="NCBI Taxonomy" id="548485"/>
    <lineage>
        <taxon>Bacteria</taxon>
        <taxon>Bacillati</taxon>
        <taxon>Bacillota</taxon>
        <taxon>Bacilli</taxon>
        <taxon>Lactobacillales</taxon>
        <taxon>Lactobacillaceae</taxon>
        <taxon>Limosilactobacillus</taxon>
    </lineage>
</organism>
<sequence>MMNLAAIYHRPESEMAFLYDSQTMHIRLRTAKDDVKAVQLLHGDPYSLRSLAGIKPPFYTKPTPMKKILSDDLYDYWQIAVTEPKKRLAYAFDITGADGTRTVYTDRGYLQPDDHAALNDLNTYFRMPFFQEIDMFHAPEWVKKTVWYQIFPDRFANGDQSNDPAGTKKWNANDHPGRQDFYGGDLQGVLDHLDHLQALGVNGIYFNPLFKAPSNHKYDTEDYYQIDPHFGDAALFKEVVAQAHKRGIKVMLDAVFNHIGDKSPQWQDVLKNGQNSKYADWFHVNKFPATYTPTKNFEFTPDATYDTFDYTPHMPKLNTANPAVQDYLLGIAKYWIEEFDIDAWRLDVANEIDHHFWKRFHQETTALKPDFYILGEIWHTSQAWLNGDEFSGVMNYSYTGAILDHFINHRLSAERMIDQLSNQLMKYRDQTNQMMFNVLDSHDTARIMTQAHDNRDLVKQTFAFTFLQPGTPSIYYGTEYGMDGDNDPDCRKPMNWAPDDDAQEMLAYFKKLVALRRDYADLIAGGTIAFNVLPIGVVEVSRTGAGKVLKGFFNTTGAPAELATRGQLLLSQGMQGHQLAPDGFAITIE</sequence>
<dbReference type="PANTHER" id="PTHR10357:SF210">
    <property type="entry name" value="MALTODEXTRIN GLUCOSIDASE"/>
    <property type="match status" value="1"/>
</dbReference>
<keyword evidence="1 4" id="KW-0378">Hydrolase</keyword>
<dbReference type="Pfam" id="PF00128">
    <property type="entry name" value="Alpha-amylase"/>
    <property type="match status" value="1"/>
</dbReference>
<dbReference type="SMART" id="SM00642">
    <property type="entry name" value="Aamy"/>
    <property type="match status" value="1"/>
</dbReference>
<reference evidence="4 5" key="1">
    <citation type="submission" date="2011-01" db="EMBL/GenBank/DDBJ databases">
        <authorList>
            <person name="Muzny D."/>
            <person name="Qin X."/>
            <person name="Buhay C."/>
            <person name="Dugan-Rocha S."/>
            <person name="Ding Y."/>
            <person name="Chen G."/>
            <person name="Hawes A."/>
            <person name="Holder M."/>
            <person name="Jhangiani S."/>
            <person name="Johnson A."/>
            <person name="Khan Z."/>
            <person name="Li Z."/>
            <person name="Liu W."/>
            <person name="Liu X."/>
            <person name="Perez L."/>
            <person name="Shen H."/>
            <person name="Wang Q."/>
            <person name="Watt J."/>
            <person name="Xi L."/>
            <person name="Xin Y."/>
            <person name="Zhou J."/>
            <person name="Deng J."/>
            <person name="Jiang H."/>
            <person name="Liu Y."/>
            <person name="Qu J."/>
            <person name="Song X.-Z."/>
            <person name="Zhang L."/>
            <person name="Villasana D."/>
            <person name="Johnson A."/>
            <person name="Liu J."/>
            <person name="Liyanage D."/>
            <person name="Lorensuhewa L."/>
            <person name="Robinson T."/>
            <person name="Song A."/>
            <person name="Song B.-B."/>
            <person name="Dinh H."/>
            <person name="Thornton R."/>
            <person name="Coyle M."/>
            <person name="Francisco L."/>
            <person name="Jackson L."/>
            <person name="Javaid M."/>
            <person name="Korchina V."/>
            <person name="Kovar C."/>
            <person name="Mata R."/>
            <person name="Mathew T."/>
            <person name="Ngo R."/>
            <person name="Nguyen L."/>
            <person name="Nguyen N."/>
            <person name="Okwuonu G."/>
            <person name="Ongeri F."/>
            <person name="Pham C."/>
            <person name="Simmons D."/>
            <person name="Wilczek-Boney K."/>
            <person name="Hale W."/>
            <person name="Jakkamsetti A."/>
            <person name="Pham P."/>
            <person name="Ruth R."/>
            <person name="San Lucas F."/>
            <person name="Warren J."/>
            <person name="Zhang J."/>
            <person name="Zhao Z."/>
            <person name="Zhou C."/>
            <person name="Zhu D."/>
            <person name="Lee S."/>
            <person name="Bess C."/>
            <person name="Blankenburg K."/>
            <person name="Forbes L."/>
            <person name="Fu Q."/>
            <person name="Gubbala S."/>
            <person name="Hirani K."/>
            <person name="Jayaseelan J.C."/>
            <person name="Lara F."/>
            <person name="Munidasa M."/>
            <person name="Palculict T."/>
            <person name="Patil S."/>
            <person name="Pu L.-L."/>
            <person name="Saada N."/>
            <person name="Tang L."/>
            <person name="Weissenberger G."/>
            <person name="Zhu Y."/>
            <person name="Hemphill L."/>
            <person name="Shang Y."/>
            <person name="Youmans B."/>
            <person name="Ayvaz T."/>
            <person name="Ross M."/>
            <person name="Santibanez J."/>
            <person name="Aqrawi P."/>
            <person name="Gross S."/>
            <person name="Joshi V."/>
            <person name="Fowler G."/>
            <person name="Nazareth L."/>
            <person name="Reid J."/>
            <person name="Worley K."/>
            <person name="Petrosino J."/>
            <person name="Highlander S."/>
            <person name="Gibbs R."/>
        </authorList>
    </citation>
    <scope>NUCLEOTIDE SEQUENCE [LARGE SCALE GENOMIC DNA]</scope>
    <source>
        <strain evidence="4 5">MM4-1A</strain>
    </source>
</reference>
<accession>A0A828RFR9</accession>
<dbReference type="Gene3D" id="2.60.40.10">
    <property type="entry name" value="Immunoglobulins"/>
    <property type="match status" value="1"/>
</dbReference>
<dbReference type="Proteomes" id="UP000004335">
    <property type="component" value="Unassembled WGS sequence"/>
</dbReference>
<dbReference type="InterPro" id="IPR004185">
    <property type="entry name" value="Glyco_hydro_13_lg-like_dom"/>
</dbReference>
<evidence type="ECO:0000256" key="2">
    <source>
        <dbReference type="ARBA" id="ARBA00023295"/>
    </source>
</evidence>
<dbReference type="InterPro" id="IPR045857">
    <property type="entry name" value="O16G_dom_2"/>
</dbReference>
<dbReference type="Gene3D" id="3.20.20.80">
    <property type="entry name" value="Glycosidases"/>
    <property type="match status" value="1"/>
</dbReference>
<comment type="caution">
    <text evidence="4">The sequence shown here is derived from an EMBL/GenBank/DDBJ whole genome shotgun (WGS) entry which is preliminary data.</text>
</comment>
<dbReference type="CDD" id="cd11338">
    <property type="entry name" value="AmyAc_CMD"/>
    <property type="match status" value="1"/>
</dbReference>
<dbReference type="Gene3D" id="3.90.400.10">
    <property type="entry name" value="Oligo-1,6-glucosidase, Domain 2"/>
    <property type="match status" value="1"/>
</dbReference>
<protein>
    <submittedName>
        <fullName evidence="4">Alpha amylase, catalytic domain protein</fullName>
        <ecNumber evidence="4">3.2.1.135</ecNumber>
    </submittedName>
</protein>
<dbReference type="InterPro" id="IPR017853">
    <property type="entry name" value="GH"/>
</dbReference>
<keyword evidence="2 4" id="KW-0326">Glycosidase</keyword>
<dbReference type="AlphaFoldDB" id="A0A828RFR9"/>
<dbReference type="InterPro" id="IPR013783">
    <property type="entry name" value="Ig-like_fold"/>
</dbReference>
<dbReference type="EC" id="3.2.1.135" evidence="4"/>
<dbReference type="InterPro" id="IPR006047">
    <property type="entry name" value="GH13_cat_dom"/>
</dbReference>